<dbReference type="EMBL" id="LAZR01001133">
    <property type="protein sequence ID" value="KKN50107.1"/>
    <property type="molecule type" value="Genomic_DNA"/>
</dbReference>
<evidence type="ECO:0000313" key="1">
    <source>
        <dbReference type="EMBL" id="KKN50107.1"/>
    </source>
</evidence>
<dbReference type="AlphaFoldDB" id="A0A0F9RJT5"/>
<reference evidence="1" key="1">
    <citation type="journal article" date="2015" name="Nature">
        <title>Complex archaea that bridge the gap between prokaryotes and eukaryotes.</title>
        <authorList>
            <person name="Spang A."/>
            <person name="Saw J.H."/>
            <person name="Jorgensen S.L."/>
            <person name="Zaremba-Niedzwiedzka K."/>
            <person name="Martijn J."/>
            <person name="Lind A.E."/>
            <person name="van Eijk R."/>
            <person name="Schleper C."/>
            <person name="Guy L."/>
            <person name="Ettema T.J."/>
        </authorList>
    </citation>
    <scope>NUCLEOTIDE SEQUENCE</scope>
</reference>
<gene>
    <name evidence="1" type="ORF">LCGC14_0636050</name>
</gene>
<sequence>MNRKNVIIINGIKTELIAADLDRDGSTGGTEKVQQSFDQGNVPIKESSELGDALTKFNEDNVNKERLSSIDFMSRIDPFEMPPMVGFSSLIGLKVIPVESGIIIRNKMRKSVSLKGLGRGEFVDVVTGKKEQDIRMGAAQMGKNFVGMNK</sequence>
<name>A0A0F9RJT5_9ZZZZ</name>
<accession>A0A0F9RJT5</accession>
<proteinExistence type="predicted"/>
<organism evidence="1">
    <name type="scientific">marine sediment metagenome</name>
    <dbReference type="NCBI Taxonomy" id="412755"/>
    <lineage>
        <taxon>unclassified sequences</taxon>
        <taxon>metagenomes</taxon>
        <taxon>ecological metagenomes</taxon>
    </lineage>
</organism>
<protein>
    <submittedName>
        <fullName evidence="1">Uncharacterized protein</fullName>
    </submittedName>
</protein>
<comment type="caution">
    <text evidence="1">The sequence shown here is derived from an EMBL/GenBank/DDBJ whole genome shotgun (WGS) entry which is preliminary data.</text>
</comment>